<protein>
    <submittedName>
        <fullName evidence="6">Type II toxin-antitoxin system HipA family toxin</fullName>
    </submittedName>
</protein>
<evidence type="ECO:0000259" key="5">
    <source>
        <dbReference type="Pfam" id="PF13657"/>
    </source>
</evidence>
<evidence type="ECO:0000256" key="1">
    <source>
        <dbReference type="ARBA" id="ARBA00010164"/>
    </source>
</evidence>
<accession>A0ABV3QT61</accession>
<dbReference type="Proteomes" id="UP001556170">
    <property type="component" value="Unassembled WGS sequence"/>
</dbReference>
<dbReference type="InterPro" id="IPR012893">
    <property type="entry name" value="HipA-like_C"/>
</dbReference>
<comment type="caution">
    <text evidence="6">The sequence shown here is derived from an EMBL/GenBank/DDBJ whole genome shotgun (WGS) entry which is preliminary data.</text>
</comment>
<feature type="domain" description="HipA-like C-terminal" evidence="4">
    <location>
        <begin position="159"/>
        <end position="409"/>
    </location>
</feature>
<evidence type="ECO:0000313" key="6">
    <source>
        <dbReference type="EMBL" id="MEW9625807.1"/>
    </source>
</evidence>
<evidence type="ECO:0000259" key="4">
    <source>
        <dbReference type="Pfam" id="PF07804"/>
    </source>
</evidence>
<keyword evidence="3" id="KW-0418">Kinase</keyword>
<feature type="domain" description="HipA N-terminal subdomain 1" evidence="5">
    <location>
        <begin position="11"/>
        <end position="111"/>
    </location>
</feature>
<evidence type="ECO:0000256" key="3">
    <source>
        <dbReference type="ARBA" id="ARBA00022777"/>
    </source>
</evidence>
<proteinExistence type="inferred from homology"/>
<dbReference type="RefSeq" id="WP_367846097.1">
    <property type="nucleotide sequence ID" value="NZ_JBFOHL010000020.1"/>
</dbReference>
<name>A0ABV3QT61_9GAMM</name>
<dbReference type="NCBIfam" id="TIGR03071">
    <property type="entry name" value="couple_hipA"/>
    <property type="match status" value="1"/>
</dbReference>
<organism evidence="6 7">
    <name type="scientific">Rhodanobacter geophilus</name>
    <dbReference type="NCBI Taxonomy" id="3162488"/>
    <lineage>
        <taxon>Bacteria</taxon>
        <taxon>Pseudomonadati</taxon>
        <taxon>Pseudomonadota</taxon>
        <taxon>Gammaproteobacteria</taxon>
        <taxon>Lysobacterales</taxon>
        <taxon>Rhodanobacteraceae</taxon>
        <taxon>Rhodanobacter</taxon>
    </lineage>
</organism>
<keyword evidence="2" id="KW-0808">Transferase</keyword>
<dbReference type="InterPro" id="IPR017508">
    <property type="entry name" value="HipA_N1"/>
</dbReference>
<dbReference type="PANTHER" id="PTHR37419:SF1">
    <property type="entry name" value="SERINE_THREONINE-PROTEIN KINASE TOXIN HIPA"/>
    <property type="match status" value="1"/>
</dbReference>
<dbReference type="Pfam" id="PF07804">
    <property type="entry name" value="HipA_C"/>
    <property type="match status" value="1"/>
</dbReference>
<keyword evidence="7" id="KW-1185">Reference proteome</keyword>
<dbReference type="Pfam" id="PF13657">
    <property type="entry name" value="Couple_hipA"/>
    <property type="match status" value="1"/>
</dbReference>
<evidence type="ECO:0000313" key="7">
    <source>
        <dbReference type="Proteomes" id="UP001556170"/>
    </source>
</evidence>
<dbReference type="InterPro" id="IPR052028">
    <property type="entry name" value="HipA_Ser/Thr_kinase"/>
</dbReference>
<sequence length="446" mass="49627">MGRRSHSRSLSLWTNGVRVGRWTIPTRGEMELHYDAEWAAAALGRPLSLSLPFNLHNLPLKGEKVANYFANLLPDSDTIRKRVAERFRTGSTDPFDLLKAIGRDCVGAVQILGENETPEGFDRIEGTPLSEEAIERHLIETVSPRAFGAGSDPDADFRISLAGAQEKTAFLWWDGQWLAPHGATPTSHIFKLPLGRVGGRQADFTTSVDNEWLCLRLLKAYGLKVADARIATFGKQRVLVVERFDRRVAPDGRWLMRLPQEDFCQVEGCSPLRKYENEGGPGLKALFTTLRQSVDAEADMRTLMAAQVLFWLLRAPDGHAKNFSIQILPRGRFRLTRLYDVMSAYPVLGDGPHQWSSREIKLAMALPGKNKHYTMHAIRRRHFDSTAQKVGYAPNAEPVIEDILARTPAVIAEAQAQLPRDFSRRVAETVLGGLERAAAALAAMGA</sequence>
<dbReference type="CDD" id="cd17808">
    <property type="entry name" value="HipA_Ec_like"/>
    <property type="match status" value="1"/>
</dbReference>
<reference evidence="6 7" key="1">
    <citation type="submission" date="2024-06" db="EMBL/GenBank/DDBJ databases">
        <authorList>
            <person name="Woo H."/>
        </authorList>
    </citation>
    <scope>NUCLEOTIDE SEQUENCE [LARGE SCALE GENOMIC DNA]</scope>
    <source>
        <strain evidence="6 7">S2-g</strain>
    </source>
</reference>
<comment type="similarity">
    <text evidence="1">Belongs to the HipA Ser/Thr kinase family.</text>
</comment>
<evidence type="ECO:0000256" key="2">
    <source>
        <dbReference type="ARBA" id="ARBA00022679"/>
    </source>
</evidence>
<dbReference type="EMBL" id="JBFOHL010000020">
    <property type="protein sequence ID" value="MEW9625807.1"/>
    <property type="molecule type" value="Genomic_DNA"/>
</dbReference>
<dbReference type="PANTHER" id="PTHR37419">
    <property type="entry name" value="SERINE/THREONINE-PROTEIN KINASE TOXIN HIPA"/>
    <property type="match status" value="1"/>
</dbReference>
<gene>
    <name evidence="6" type="ORF">ABQJ56_16405</name>
</gene>